<feature type="chain" id="PRO_5047091157" evidence="1">
    <location>
        <begin position="17"/>
        <end position="318"/>
    </location>
</feature>
<keyword evidence="1" id="KW-0732">Signal</keyword>
<dbReference type="InterPro" id="IPR007893">
    <property type="entry name" value="Spore_coat_U/FanG"/>
</dbReference>
<organism evidence="3 4">
    <name type="scientific">Kluyvera sichuanensis</name>
    <dbReference type="NCBI Taxonomy" id="2725494"/>
    <lineage>
        <taxon>Bacteria</taxon>
        <taxon>Pseudomonadati</taxon>
        <taxon>Pseudomonadota</taxon>
        <taxon>Gammaproteobacteria</taxon>
        <taxon>Enterobacterales</taxon>
        <taxon>Enterobacteriaceae</taxon>
        <taxon>Kluyvera</taxon>
    </lineage>
</organism>
<dbReference type="EMBL" id="JABBJF010000005">
    <property type="protein sequence ID" value="MBC1185793.1"/>
    <property type="molecule type" value="Genomic_DNA"/>
</dbReference>
<accession>A0ABR6RRN2</accession>
<comment type="caution">
    <text evidence="3">The sequence shown here is derived from an EMBL/GenBank/DDBJ whole genome shotgun (WGS) entry which is preliminary data.</text>
</comment>
<proteinExistence type="predicted"/>
<dbReference type="InterPro" id="IPR053167">
    <property type="entry name" value="Spore_coat_component"/>
</dbReference>
<keyword evidence="4" id="KW-1185">Reference proteome</keyword>
<feature type="signal peptide" evidence="1">
    <location>
        <begin position="1"/>
        <end position="16"/>
    </location>
</feature>
<dbReference type="PANTHER" id="PTHR37089">
    <property type="entry name" value="PROTEIN U-RELATED"/>
    <property type="match status" value="1"/>
</dbReference>
<evidence type="ECO:0000256" key="1">
    <source>
        <dbReference type="SAM" id="SignalP"/>
    </source>
</evidence>
<feature type="domain" description="Spore coat protein U/FanG" evidence="2">
    <location>
        <begin position="16"/>
        <end position="152"/>
    </location>
</feature>
<evidence type="ECO:0000313" key="4">
    <source>
        <dbReference type="Proteomes" id="UP000607331"/>
    </source>
</evidence>
<evidence type="ECO:0000313" key="3">
    <source>
        <dbReference type="EMBL" id="MBC1185793.1"/>
    </source>
</evidence>
<feature type="domain" description="Spore coat protein U/FanG" evidence="2">
    <location>
        <begin position="180"/>
        <end position="315"/>
    </location>
</feature>
<reference evidence="3 4" key="1">
    <citation type="submission" date="2020-04" db="EMBL/GenBank/DDBJ databases">
        <title>The draft genome of Kluyvera sichuanensis strain SCKS090646.</title>
        <authorList>
            <person name="Wei L."/>
            <person name="Liu L."/>
            <person name="Feng Y."/>
            <person name="Zong Z."/>
        </authorList>
    </citation>
    <scope>NUCLEOTIDE SEQUENCE [LARGE SCALE GENOMIC DNA]</scope>
    <source>
        <strain evidence="3 4">090646</strain>
    </source>
</reference>
<dbReference type="Proteomes" id="UP000607331">
    <property type="component" value="Unassembled WGS sequence"/>
</dbReference>
<name>A0ABR6RRN2_9ENTR</name>
<gene>
    <name evidence="3" type="ORF">HII27_08680</name>
</gene>
<evidence type="ECO:0000259" key="2">
    <source>
        <dbReference type="Pfam" id="PF05229"/>
    </source>
</evidence>
<sequence>MILLVGLCFFPLKSFAVSCTVSPVPNVAFTSAVSPFNNTSDTVISVNVNYTCTGAVLSLLGATICFNFGPSTNGATLPRQMTSGTAKINYQLYQDSGHTIVLGNQDSNASFSPMRVPWRMLTTNDLTGSFTIYAVIPKGQSTAVPGNYSDTFLAINASITSIINPLNLGSACGSTVVGNFAFGVTATVSKQCQITATNTLSLGSVAYTQTNITSNSNFTMACTNGTAYTIGLTPSNGNTAGSGVMKSTATTSTNPDLVPYQLKSTAGVSGLTWGNASPNLVADTGTGSSVNKTVYALVPNANYRADSYADTVTITVTY</sequence>
<protein>
    <submittedName>
        <fullName evidence="3">Fimbrial major subunit CsuA/B family protein</fullName>
    </submittedName>
</protein>
<dbReference type="SMART" id="SM00972">
    <property type="entry name" value="SCPU"/>
    <property type="match status" value="2"/>
</dbReference>
<dbReference type="Pfam" id="PF05229">
    <property type="entry name" value="SCPU"/>
    <property type="match status" value="2"/>
</dbReference>